<dbReference type="EMBL" id="MT631607">
    <property type="protein sequence ID" value="QNO55251.1"/>
    <property type="molecule type" value="Genomic_DNA"/>
</dbReference>
<name>A0A7G9Z4R7_9EURY</name>
<keyword evidence="1" id="KW-0472">Membrane</keyword>
<keyword evidence="1" id="KW-1133">Transmembrane helix</keyword>
<accession>A0A7G9Z4R7</accession>
<gene>
    <name evidence="2" type="ORF">AJDLPONB_00005</name>
</gene>
<organism evidence="2">
    <name type="scientific">Candidatus Methanophaga sp. ANME-1 ERB7</name>
    <dbReference type="NCBI Taxonomy" id="2759913"/>
    <lineage>
        <taxon>Archaea</taxon>
        <taxon>Methanobacteriati</taxon>
        <taxon>Methanobacteriota</taxon>
        <taxon>Stenosarchaea group</taxon>
        <taxon>Methanomicrobia</taxon>
        <taxon>Candidatus Methanophagales</taxon>
        <taxon>Candidatus Methanophagaceae</taxon>
        <taxon>Candidatus Methanophaga</taxon>
    </lineage>
</organism>
<reference evidence="2" key="1">
    <citation type="submission" date="2020-06" db="EMBL/GenBank/DDBJ databases">
        <title>Unique genomic features of the anaerobic methanotrophic archaea.</title>
        <authorList>
            <person name="Chadwick G.L."/>
            <person name="Skennerton C.T."/>
            <person name="Laso-Perez R."/>
            <person name="Leu A.O."/>
            <person name="Speth D.R."/>
            <person name="Yu H."/>
            <person name="Morgan-Lang C."/>
            <person name="Hatzenpichler R."/>
            <person name="Goudeau D."/>
            <person name="Malmstrom R."/>
            <person name="Brazelton W.J."/>
            <person name="Woyke T."/>
            <person name="Hallam S.J."/>
            <person name="Tyson G.W."/>
            <person name="Wegener G."/>
            <person name="Boetius A."/>
            <person name="Orphan V."/>
        </authorList>
    </citation>
    <scope>NUCLEOTIDE SEQUENCE</scope>
</reference>
<evidence type="ECO:0000313" key="2">
    <source>
        <dbReference type="EMBL" id="QNO55251.1"/>
    </source>
</evidence>
<proteinExistence type="predicted"/>
<feature type="transmembrane region" description="Helical" evidence="1">
    <location>
        <begin position="13"/>
        <end position="30"/>
    </location>
</feature>
<sequence>MIPAVRAGHFMDMFSMIVYISLGIGAAFIIERIQVLEPQNAVWKKLAAVAVIVIIAIAFVNPVIGSVNEIGVFRKT</sequence>
<protein>
    <submittedName>
        <fullName evidence="2">Uncharacterized protein</fullName>
    </submittedName>
</protein>
<dbReference type="AlphaFoldDB" id="A0A7G9Z4R7"/>
<feature type="transmembrane region" description="Helical" evidence="1">
    <location>
        <begin position="42"/>
        <end position="64"/>
    </location>
</feature>
<evidence type="ECO:0000256" key="1">
    <source>
        <dbReference type="SAM" id="Phobius"/>
    </source>
</evidence>
<keyword evidence="1" id="KW-0812">Transmembrane</keyword>